<comment type="similarity">
    <text evidence="2 10">Belongs to the SPCS3 family.</text>
</comment>
<organism evidence="12 13">
    <name type="scientific">Heterodera schachtii</name>
    <name type="common">Sugarbeet cyst nematode worm</name>
    <name type="synonym">Tylenchus schachtii</name>
    <dbReference type="NCBI Taxonomy" id="97005"/>
    <lineage>
        <taxon>Eukaryota</taxon>
        <taxon>Metazoa</taxon>
        <taxon>Ecdysozoa</taxon>
        <taxon>Nematoda</taxon>
        <taxon>Chromadorea</taxon>
        <taxon>Rhabditida</taxon>
        <taxon>Tylenchina</taxon>
        <taxon>Tylenchomorpha</taxon>
        <taxon>Tylenchoidea</taxon>
        <taxon>Heteroderidae</taxon>
        <taxon>Heteroderinae</taxon>
        <taxon>Heterodera</taxon>
    </lineage>
</organism>
<dbReference type="PIRSF" id="PIRSF016089">
    <property type="entry name" value="SPC22"/>
    <property type="match status" value="1"/>
</dbReference>
<dbReference type="EMBL" id="JBICCN010000356">
    <property type="protein sequence ID" value="KAL3074954.1"/>
    <property type="molecule type" value="Genomic_DNA"/>
</dbReference>
<dbReference type="PANTHER" id="PTHR12804">
    <property type="entry name" value="MICROSOMAL SIGNAL PEPTIDASE 23 KD SUBUNIT SPC22/23"/>
    <property type="match status" value="1"/>
</dbReference>
<dbReference type="AlphaFoldDB" id="A0ABD2I388"/>
<comment type="subcellular location">
    <subcellularLocation>
        <location evidence="1">Endoplasmic reticulum membrane</location>
        <topology evidence="1">Single-pass type II membrane protein</topology>
    </subcellularLocation>
</comment>
<evidence type="ECO:0000256" key="8">
    <source>
        <dbReference type="ARBA" id="ARBA00029556"/>
    </source>
</evidence>
<evidence type="ECO:0000256" key="9">
    <source>
        <dbReference type="ARBA" id="ARBA00046080"/>
    </source>
</evidence>
<proteinExistence type="inferred from homology"/>
<evidence type="ECO:0000256" key="4">
    <source>
        <dbReference type="ARBA" id="ARBA00022824"/>
    </source>
</evidence>
<evidence type="ECO:0000256" key="1">
    <source>
        <dbReference type="ARBA" id="ARBA00004648"/>
    </source>
</evidence>
<keyword evidence="3 11" id="KW-0812">Transmembrane</keyword>
<reference evidence="12 13" key="1">
    <citation type="submission" date="2024-10" db="EMBL/GenBank/DDBJ databases">
        <authorList>
            <person name="Kim D."/>
        </authorList>
    </citation>
    <scope>NUCLEOTIDE SEQUENCE [LARGE SCALE GENOMIC DNA]</scope>
    <source>
        <strain evidence="12">Taebaek</strain>
    </source>
</reference>
<evidence type="ECO:0000256" key="2">
    <source>
        <dbReference type="ARBA" id="ARBA00009289"/>
    </source>
</evidence>
<keyword evidence="4 10" id="KW-0256">Endoplasmic reticulum</keyword>
<comment type="caution">
    <text evidence="12">The sequence shown here is derived from an EMBL/GenBank/DDBJ whole genome shotgun (WGS) entry which is preliminary data.</text>
</comment>
<evidence type="ECO:0000313" key="13">
    <source>
        <dbReference type="Proteomes" id="UP001620645"/>
    </source>
</evidence>
<dbReference type="PANTHER" id="PTHR12804:SF0">
    <property type="entry name" value="SIGNAL PEPTIDASE COMPLEX SUBUNIT 3"/>
    <property type="match status" value="1"/>
</dbReference>
<feature type="transmembrane region" description="Helical" evidence="11">
    <location>
        <begin position="12"/>
        <end position="33"/>
    </location>
</feature>
<name>A0ABD2I388_HETSC</name>
<evidence type="ECO:0000256" key="11">
    <source>
        <dbReference type="SAM" id="Phobius"/>
    </source>
</evidence>
<keyword evidence="13" id="KW-1185">Reference proteome</keyword>
<protein>
    <recommendedName>
        <fullName evidence="8 10">Signal peptidase complex subunit 3</fullName>
    </recommendedName>
</protein>
<evidence type="ECO:0000256" key="5">
    <source>
        <dbReference type="ARBA" id="ARBA00022968"/>
    </source>
</evidence>
<dbReference type="GO" id="GO:0006465">
    <property type="term" value="P:signal peptide processing"/>
    <property type="evidence" value="ECO:0007669"/>
    <property type="project" value="UniProtKB-UniRule"/>
</dbReference>
<dbReference type="Pfam" id="PF04573">
    <property type="entry name" value="SPC22"/>
    <property type="match status" value="1"/>
</dbReference>
<evidence type="ECO:0000256" key="6">
    <source>
        <dbReference type="ARBA" id="ARBA00022989"/>
    </source>
</evidence>
<dbReference type="Proteomes" id="UP001620645">
    <property type="component" value="Unassembled WGS sequence"/>
</dbReference>
<dbReference type="InterPro" id="IPR007653">
    <property type="entry name" value="SPC3"/>
</dbReference>
<gene>
    <name evidence="12" type="ORF">niasHS_014399</name>
</gene>
<sequence>MHSVWSRANTIFAFSLTVLSTVTLLAFVSSMFFTKTTNVELSATNPRVRSMSDYTIEEGKSDLAMVSLSIQADMAPIFNWNVKQLFVYLTAEYSTMKNVINQVVLWDRIVKRTDPQVIFEQSIHPKYYFLDDGSNLLSHQNVTLTLNWNIVPNAGRLETVTNNGKFVLKFPSNYISGRF</sequence>
<dbReference type="GO" id="GO:0005787">
    <property type="term" value="C:signal peptidase complex"/>
    <property type="evidence" value="ECO:0007669"/>
    <property type="project" value="UniProtKB-UniRule"/>
</dbReference>
<keyword evidence="6 11" id="KW-1133">Transmembrane helix</keyword>
<evidence type="ECO:0000256" key="10">
    <source>
        <dbReference type="PIRNR" id="PIRNR016089"/>
    </source>
</evidence>
<evidence type="ECO:0000256" key="7">
    <source>
        <dbReference type="ARBA" id="ARBA00023136"/>
    </source>
</evidence>
<keyword evidence="5" id="KW-0735">Signal-anchor</keyword>
<comment type="function">
    <text evidence="9">Essential component of the signal peptidase complex (SPC) which catalyzes the cleavage of N-terminal signal sequences from nascent proteins as they are translocated into the lumen of the endoplasmic reticulum. Essential for the SPC catalytic activity, possibly by stabilizing and positioning the active center of the complex close to the lumenal surface.</text>
</comment>
<keyword evidence="7 10" id="KW-0472">Membrane</keyword>
<evidence type="ECO:0000313" key="12">
    <source>
        <dbReference type="EMBL" id="KAL3074954.1"/>
    </source>
</evidence>
<evidence type="ECO:0000256" key="3">
    <source>
        <dbReference type="ARBA" id="ARBA00022692"/>
    </source>
</evidence>
<accession>A0ABD2I388</accession>